<organism evidence="2 3">
    <name type="scientific">Dryococelus australis</name>
    <dbReference type="NCBI Taxonomy" id="614101"/>
    <lineage>
        <taxon>Eukaryota</taxon>
        <taxon>Metazoa</taxon>
        <taxon>Ecdysozoa</taxon>
        <taxon>Arthropoda</taxon>
        <taxon>Hexapoda</taxon>
        <taxon>Insecta</taxon>
        <taxon>Pterygota</taxon>
        <taxon>Neoptera</taxon>
        <taxon>Polyneoptera</taxon>
        <taxon>Phasmatodea</taxon>
        <taxon>Verophasmatodea</taxon>
        <taxon>Anareolatae</taxon>
        <taxon>Phasmatidae</taxon>
        <taxon>Eurycanthinae</taxon>
        <taxon>Dryococelus</taxon>
    </lineage>
</organism>
<name>A0ABQ9H076_9NEOP</name>
<dbReference type="Proteomes" id="UP001159363">
    <property type="component" value="Chromosome 7"/>
</dbReference>
<feature type="compositionally biased region" description="Polar residues" evidence="1">
    <location>
        <begin position="484"/>
        <end position="503"/>
    </location>
</feature>
<sequence>MVRKLQPPKLTSVMHTHTDLRRWPCSTISELDRLRCLDAPTAGGGEVQTAKMVDILSWSPIVLGRHRSSIPRWPPGMRSSEFERSSDRFSHIWQASATMREIEQMHFLALAATMAAIGRKEIRSYGTLSGAVKYGNDTSSQRSYNCREYLCHNLFSGAALLHVWQVFTFEQRARCGLLTTKQLYARGAARGRQSRKSDDNEIGGWSLGLQLRIIVYIQNSITPLDCRRIKASLPGGEGGGRKFEVVPPRLITSAVVSCVVWTNRTMVSSNTDTDRTGVLAVVDMVNSAGVANAGSDVPGSNLGYALIRSRDGVEVKLLTSHLREPGTIHGRIAPGFLYAGIVPDDAAGWRVFSGISRFPRPCIPALLHNLKRLLQSSIRVMQAGQGVAEEGQGGAMLRDPGPRVGGEGVARLVRLYSHMYKNADINCTLVVCCPNERRQLDTVLQEVSNTGSPDFAVACVLEPQQVVHWLLLQFYTRQEVSRGSEASNESHTARSGVTQAATNKQRREARVFTGLWRRTYRSLNSRNFPIPNSIKFIRVCFSSPLPKTHLLRVLLLAEWFRPFPLSGEVCCDWLLTYHSNAVGLSLHLSSSPERCAVYGFWLWQGNSGTMDIWGLCITGALSRLSVWVLSDEVPPGWEPIHVVFVYDIFPRACEQRVGCLMVRIDHSGWIGVENRTNQFSPKED</sequence>
<evidence type="ECO:0000313" key="2">
    <source>
        <dbReference type="EMBL" id="KAJ8877676.1"/>
    </source>
</evidence>
<proteinExistence type="predicted"/>
<comment type="caution">
    <text evidence="2">The sequence shown here is derived from an EMBL/GenBank/DDBJ whole genome shotgun (WGS) entry which is preliminary data.</text>
</comment>
<protein>
    <submittedName>
        <fullName evidence="2">Uncharacterized protein</fullName>
    </submittedName>
</protein>
<evidence type="ECO:0000256" key="1">
    <source>
        <dbReference type="SAM" id="MobiDB-lite"/>
    </source>
</evidence>
<reference evidence="2 3" key="1">
    <citation type="submission" date="2023-02" db="EMBL/GenBank/DDBJ databases">
        <title>LHISI_Scaffold_Assembly.</title>
        <authorList>
            <person name="Stuart O.P."/>
            <person name="Cleave R."/>
            <person name="Magrath M.J.L."/>
            <person name="Mikheyev A.S."/>
        </authorList>
    </citation>
    <scope>NUCLEOTIDE SEQUENCE [LARGE SCALE GENOMIC DNA]</scope>
    <source>
        <strain evidence="2">Daus_M_001</strain>
        <tissue evidence="2">Leg muscle</tissue>
    </source>
</reference>
<keyword evidence="3" id="KW-1185">Reference proteome</keyword>
<dbReference type="EMBL" id="JARBHB010000008">
    <property type="protein sequence ID" value="KAJ8877676.1"/>
    <property type="molecule type" value="Genomic_DNA"/>
</dbReference>
<evidence type="ECO:0000313" key="3">
    <source>
        <dbReference type="Proteomes" id="UP001159363"/>
    </source>
</evidence>
<feature type="region of interest" description="Disordered" evidence="1">
    <location>
        <begin position="483"/>
        <end position="505"/>
    </location>
</feature>
<accession>A0ABQ9H076</accession>
<gene>
    <name evidence="2" type="ORF">PR048_022131</name>
</gene>